<proteinExistence type="inferred from homology"/>
<keyword evidence="6 7" id="KW-0342">GTP-binding</keyword>
<dbReference type="CDD" id="cd17872">
    <property type="entry name" value="GPN3"/>
    <property type="match status" value="1"/>
</dbReference>
<comment type="function">
    <text evidence="7">Small GTPase required for proper nuclear import of RNA polymerase II and III (RNAPII and RNAPIII). May act at an RNAP assembly step prior to nuclear import.</text>
</comment>
<organism evidence="8 9">
    <name type="scientific">Zophobas morio</name>
    <dbReference type="NCBI Taxonomy" id="2755281"/>
    <lineage>
        <taxon>Eukaryota</taxon>
        <taxon>Metazoa</taxon>
        <taxon>Ecdysozoa</taxon>
        <taxon>Arthropoda</taxon>
        <taxon>Hexapoda</taxon>
        <taxon>Insecta</taxon>
        <taxon>Pterygota</taxon>
        <taxon>Neoptera</taxon>
        <taxon>Endopterygota</taxon>
        <taxon>Coleoptera</taxon>
        <taxon>Polyphaga</taxon>
        <taxon>Cucujiformia</taxon>
        <taxon>Tenebrionidae</taxon>
        <taxon>Zophobas</taxon>
    </lineage>
</organism>
<accession>A0AA38LZU9</accession>
<gene>
    <name evidence="8" type="ORF">Zmor_012168</name>
</gene>
<dbReference type="Gene3D" id="3.40.50.300">
    <property type="entry name" value="P-loop containing nucleotide triphosphate hydrolases"/>
    <property type="match status" value="1"/>
</dbReference>
<keyword evidence="4 7" id="KW-0547">Nucleotide-binding</keyword>
<evidence type="ECO:0000256" key="5">
    <source>
        <dbReference type="ARBA" id="ARBA00022801"/>
    </source>
</evidence>
<protein>
    <recommendedName>
        <fullName evidence="3 7">GPN-loop GTPase 3</fullName>
    </recommendedName>
</protein>
<dbReference type="PANTHER" id="PTHR21231:SF7">
    <property type="entry name" value="GPN-LOOP GTPASE 3"/>
    <property type="match status" value="1"/>
</dbReference>
<dbReference type="InterPro" id="IPR030228">
    <property type="entry name" value="Gpn3"/>
</dbReference>
<comment type="caution">
    <text evidence="8">The sequence shown here is derived from an EMBL/GenBank/DDBJ whole genome shotgun (WGS) entry which is preliminary data.</text>
</comment>
<evidence type="ECO:0000313" key="8">
    <source>
        <dbReference type="EMBL" id="KAJ3615952.1"/>
    </source>
</evidence>
<comment type="function">
    <text evidence="1">Small GTPase required for proper localization of RNA polymerase II (RNAPII). May act at an RNAP assembly step prior to nuclear import.</text>
</comment>
<keyword evidence="9" id="KW-1185">Reference proteome</keyword>
<dbReference type="InterPro" id="IPR027417">
    <property type="entry name" value="P-loop_NTPase"/>
</dbReference>
<dbReference type="SUPFAM" id="SSF52540">
    <property type="entry name" value="P-loop containing nucleoside triphosphate hydrolases"/>
    <property type="match status" value="1"/>
</dbReference>
<evidence type="ECO:0000256" key="4">
    <source>
        <dbReference type="ARBA" id="ARBA00022741"/>
    </source>
</evidence>
<sequence length="271" mass="31219">MRYGQLVIGPAGSGKSTYTSTIQKHCKDLRRLTYCANLDPAAEYFDYDVAVDVRDLISVEDVFEELNYGPNGGLIYCMEYLLENISWLTEEIGDYEDDYWIFDCPGQIELYSHSTIVREIVEHLERMDFRICAVYLLDSQFIQDPSKFFGGCLSSMSAMIRLELPHVNILNKMDIIGSGIRKKELESFLAPDPRLISEELSNVTERCRKLNEAIADLVDSYSLVSFIPLNREDPESVYQVLHHIDFAIQYGENLEPKETLYCVCLFEFIYS</sequence>
<dbReference type="FunFam" id="3.40.50.300:FF:000552">
    <property type="entry name" value="GPN-loop GTPase 3"/>
    <property type="match status" value="1"/>
</dbReference>
<name>A0AA38LZU9_9CUCU</name>
<dbReference type="InterPro" id="IPR004130">
    <property type="entry name" value="Gpn"/>
</dbReference>
<reference evidence="8" key="1">
    <citation type="journal article" date="2023" name="G3 (Bethesda)">
        <title>Whole genome assemblies of Zophobas morio and Tenebrio molitor.</title>
        <authorList>
            <person name="Kaur S."/>
            <person name="Stinson S.A."/>
            <person name="diCenzo G.C."/>
        </authorList>
    </citation>
    <scope>NUCLEOTIDE SEQUENCE</scope>
    <source>
        <strain evidence="8">QUZm001</strain>
    </source>
</reference>
<keyword evidence="5 7" id="KW-0378">Hydrolase</keyword>
<evidence type="ECO:0000256" key="1">
    <source>
        <dbReference type="ARBA" id="ARBA00002411"/>
    </source>
</evidence>
<evidence type="ECO:0000256" key="3">
    <source>
        <dbReference type="ARBA" id="ARBA00014587"/>
    </source>
</evidence>
<dbReference type="Pfam" id="PF03029">
    <property type="entry name" value="ATP_bind_1"/>
    <property type="match status" value="1"/>
</dbReference>
<evidence type="ECO:0000313" key="9">
    <source>
        <dbReference type="Proteomes" id="UP001168821"/>
    </source>
</evidence>
<evidence type="ECO:0000256" key="7">
    <source>
        <dbReference type="RuleBase" id="RU365059"/>
    </source>
</evidence>
<comment type="subunit">
    <text evidence="7">Binds to RNA polymerase II (RNAPII).</text>
</comment>
<dbReference type="PANTHER" id="PTHR21231">
    <property type="entry name" value="XPA-BINDING PROTEIN 1-RELATED"/>
    <property type="match status" value="1"/>
</dbReference>
<evidence type="ECO:0000256" key="2">
    <source>
        <dbReference type="ARBA" id="ARBA00005290"/>
    </source>
</evidence>
<dbReference type="Proteomes" id="UP001168821">
    <property type="component" value="Unassembled WGS sequence"/>
</dbReference>
<dbReference type="AlphaFoldDB" id="A0AA38LZU9"/>
<dbReference type="GO" id="GO:0003924">
    <property type="term" value="F:GTPase activity"/>
    <property type="evidence" value="ECO:0007669"/>
    <property type="project" value="TreeGrafter"/>
</dbReference>
<evidence type="ECO:0000256" key="6">
    <source>
        <dbReference type="ARBA" id="ARBA00023134"/>
    </source>
</evidence>
<dbReference type="EMBL" id="JALNTZ010003805">
    <property type="protein sequence ID" value="KAJ3615952.1"/>
    <property type="molecule type" value="Genomic_DNA"/>
</dbReference>
<dbReference type="GO" id="GO:0005525">
    <property type="term" value="F:GTP binding"/>
    <property type="evidence" value="ECO:0007669"/>
    <property type="project" value="UniProtKB-KW"/>
</dbReference>
<comment type="similarity">
    <text evidence="2 7">Belongs to the GPN-loop GTPase family.</text>
</comment>